<comment type="similarity">
    <text evidence="1">Belongs to the peptidase C1 family.</text>
</comment>
<dbReference type="Proteomes" id="UP000728032">
    <property type="component" value="Unassembled WGS sequence"/>
</dbReference>
<evidence type="ECO:0000256" key="1">
    <source>
        <dbReference type="ARBA" id="ARBA00008455"/>
    </source>
</evidence>
<sequence>MKSLIIIGTVLATTCLSSGHQTNPMFEPFGDLLQGKLLSAGSIRLNFSLISLKASLDDKQNLENSFQEFKTNFNKSYETVREDKEREQIFKKNMLQVFEHNVDALNGKSSYTEHINRFADMTAKEIIGQFTGFRLPSDSNVNQLAVNTTNRPQPTVRPRISFVKSSNTSAGSGVKIGGIESQNSWIYDWRSVGVIGPVQNQGSCGSCTLFTAAALVESYWARYGHGVIPLSPQQLLDCSS</sequence>
<evidence type="ECO:0000259" key="3">
    <source>
        <dbReference type="SMART" id="SM00848"/>
    </source>
</evidence>
<dbReference type="Gene3D" id="3.90.70.10">
    <property type="entry name" value="Cysteine proteinases"/>
    <property type="match status" value="1"/>
</dbReference>
<evidence type="ECO:0000256" key="2">
    <source>
        <dbReference type="SAM" id="SignalP"/>
    </source>
</evidence>
<organism evidence="4">
    <name type="scientific">Oppiella nova</name>
    <dbReference type="NCBI Taxonomy" id="334625"/>
    <lineage>
        <taxon>Eukaryota</taxon>
        <taxon>Metazoa</taxon>
        <taxon>Ecdysozoa</taxon>
        <taxon>Arthropoda</taxon>
        <taxon>Chelicerata</taxon>
        <taxon>Arachnida</taxon>
        <taxon>Acari</taxon>
        <taxon>Acariformes</taxon>
        <taxon>Sarcoptiformes</taxon>
        <taxon>Oribatida</taxon>
        <taxon>Brachypylina</taxon>
        <taxon>Oppioidea</taxon>
        <taxon>Oppiidae</taxon>
        <taxon>Oppiella</taxon>
    </lineage>
</organism>
<keyword evidence="5" id="KW-1185">Reference proteome</keyword>
<reference evidence="4" key="1">
    <citation type="submission" date="2020-11" db="EMBL/GenBank/DDBJ databases">
        <authorList>
            <person name="Tran Van P."/>
        </authorList>
    </citation>
    <scope>NUCLEOTIDE SEQUENCE</scope>
</reference>
<dbReference type="SMART" id="SM00848">
    <property type="entry name" value="Inhibitor_I29"/>
    <property type="match status" value="1"/>
</dbReference>
<evidence type="ECO:0000313" key="4">
    <source>
        <dbReference type="EMBL" id="CAD7650059.1"/>
    </source>
</evidence>
<dbReference type="InterPro" id="IPR013201">
    <property type="entry name" value="Prot_inhib_I29"/>
</dbReference>
<feature type="non-terminal residue" evidence="4">
    <location>
        <position position="240"/>
    </location>
</feature>
<gene>
    <name evidence="4" type="ORF">ONB1V03_LOCUS7614</name>
</gene>
<dbReference type="InterPro" id="IPR013128">
    <property type="entry name" value="Peptidase_C1A"/>
</dbReference>
<dbReference type="EMBL" id="CAJPVJ010003938">
    <property type="protein sequence ID" value="CAG2168121.1"/>
    <property type="molecule type" value="Genomic_DNA"/>
</dbReference>
<dbReference type="Pfam" id="PF08246">
    <property type="entry name" value="Inhibitor_I29"/>
    <property type="match status" value="1"/>
</dbReference>
<feature type="chain" id="PRO_5035592143" description="Cathepsin propeptide inhibitor domain-containing protein" evidence="2">
    <location>
        <begin position="20"/>
        <end position="240"/>
    </location>
</feature>
<feature type="domain" description="Cathepsin propeptide inhibitor" evidence="3">
    <location>
        <begin position="66"/>
        <end position="126"/>
    </location>
</feature>
<dbReference type="InterPro" id="IPR000668">
    <property type="entry name" value="Peptidase_C1A_C"/>
</dbReference>
<feature type="signal peptide" evidence="2">
    <location>
        <begin position="1"/>
        <end position="19"/>
    </location>
</feature>
<dbReference type="EMBL" id="OC918763">
    <property type="protein sequence ID" value="CAD7650059.1"/>
    <property type="molecule type" value="Genomic_DNA"/>
</dbReference>
<dbReference type="PANTHER" id="PTHR12411">
    <property type="entry name" value="CYSTEINE PROTEASE FAMILY C1-RELATED"/>
    <property type="match status" value="1"/>
</dbReference>
<evidence type="ECO:0000313" key="5">
    <source>
        <dbReference type="Proteomes" id="UP000728032"/>
    </source>
</evidence>
<keyword evidence="2" id="KW-0732">Signal</keyword>
<name>A0A7R9LY37_9ACAR</name>
<dbReference type="GO" id="GO:0006508">
    <property type="term" value="P:proteolysis"/>
    <property type="evidence" value="ECO:0007669"/>
    <property type="project" value="InterPro"/>
</dbReference>
<dbReference type="AlphaFoldDB" id="A0A7R9LY37"/>
<accession>A0A7R9LY37</accession>
<dbReference type="SUPFAM" id="SSF54001">
    <property type="entry name" value="Cysteine proteinases"/>
    <property type="match status" value="1"/>
</dbReference>
<dbReference type="InterPro" id="IPR038765">
    <property type="entry name" value="Papain-like_cys_pep_sf"/>
</dbReference>
<protein>
    <recommendedName>
        <fullName evidence="3">Cathepsin propeptide inhibitor domain-containing protein</fullName>
    </recommendedName>
</protein>
<dbReference type="OrthoDB" id="5855924at2759"/>
<proteinExistence type="inferred from homology"/>
<dbReference type="GO" id="GO:0008234">
    <property type="term" value="F:cysteine-type peptidase activity"/>
    <property type="evidence" value="ECO:0007669"/>
    <property type="project" value="InterPro"/>
</dbReference>
<dbReference type="Pfam" id="PF00112">
    <property type="entry name" value="Peptidase_C1"/>
    <property type="match status" value="1"/>
</dbReference>